<accession>A0A2P2N7V2</accession>
<protein>
    <submittedName>
        <fullName evidence="1">Uncharacterized protein</fullName>
    </submittedName>
</protein>
<reference evidence="1" key="1">
    <citation type="submission" date="2018-02" db="EMBL/GenBank/DDBJ databases">
        <title>Rhizophora mucronata_Transcriptome.</title>
        <authorList>
            <person name="Meera S.P."/>
            <person name="Sreeshan A."/>
            <person name="Augustine A."/>
        </authorList>
    </citation>
    <scope>NUCLEOTIDE SEQUENCE</scope>
    <source>
        <tissue evidence="1">Leaf</tissue>
    </source>
</reference>
<dbReference type="EMBL" id="GGEC01058046">
    <property type="protein sequence ID" value="MBX38530.1"/>
    <property type="molecule type" value="Transcribed_RNA"/>
</dbReference>
<evidence type="ECO:0000313" key="1">
    <source>
        <dbReference type="EMBL" id="MBX38530.1"/>
    </source>
</evidence>
<proteinExistence type="predicted"/>
<sequence length="21" mass="2673">METREMCWNFPYCYLQSINIM</sequence>
<name>A0A2P2N7V2_RHIMU</name>
<organism evidence="1">
    <name type="scientific">Rhizophora mucronata</name>
    <name type="common">Asiatic mangrove</name>
    <dbReference type="NCBI Taxonomy" id="61149"/>
    <lineage>
        <taxon>Eukaryota</taxon>
        <taxon>Viridiplantae</taxon>
        <taxon>Streptophyta</taxon>
        <taxon>Embryophyta</taxon>
        <taxon>Tracheophyta</taxon>
        <taxon>Spermatophyta</taxon>
        <taxon>Magnoliopsida</taxon>
        <taxon>eudicotyledons</taxon>
        <taxon>Gunneridae</taxon>
        <taxon>Pentapetalae</taxon>
        <taxon>rosids</taxon>
        <taxon>fabids</taxon>
        <taxon>Malpighiales</taxon>
        <taxon>Rhizophoraceae</taxon>
        <taxon>Rhizophora</taxon>
    </lineage>
</organism>
<dbReference type="AlphaFoldDB" id="A0A2P2N7V2"/>